<dbReference type="AlphaFoldDB" id="A0A7K0JMI1"/>
<sequence length="160" mass="18738">MSETKIILDACCGSRMFWFDKENPWTLFADIRDEEHTLCDGRSLKVHPDIVSDFTNMPFLNESFKLVVFDPPHLLNVGKESWLAKKYGKLPEDWPRVIKKGIDECFRVLDDYGVLIFKWNEDQITVREVLSAINRQPLFGHTTGRHGKTMWMCFMKLPIN</sequence>
<dbReference type="GO" id="GO:0032259">
    <property type="term" value="P:methylation"/>
    <property type="evidence" value="ECO:0007669"/>
    <property type="project" value="UniProtKB-KW"/>
</dbReference>
<dbReference type="Proteomes" id="UP000460950">
    <property type="component" value="Unassembled WGS sequence"/>
</dbReference>
<protein>
    <submittedName>
        <fullName evidence="1">Methyltransferase</fullName>
    </submittedName>
</protein>
<comment type="caution">
    <text evidence="1">The sequence shown here is derived from an EMBL/GenBank/DDBJ whole genome shotgun (WGS) entry which is preliminary data.</text>
</comment>
<dbReference type="InterPro" id="IPR029063">
    <property type="entry name" value="SAM-dependent_MTases_sf"/>
</dbReference>
<keyword evidence="1" id="KW-0489">Methyltransferase</keyword>
<dbReference type="Gene3D" id="3.40.50.150">
    <property type="entry name" value="Vaccinia Virus protein VP39"/>
    <property type="match status" value="1"/>
</dbReference>
<evidence type="ECO:0000313" key="2">
    <source>
        <dbReference type="Proteomes" id="UP000460950"/>
    </source>
</evidence>
<gene>
    <name evidence="1" type="ORF">FYJ30_23310</name>
</gene>
<evidence type="ECO:0000313" key="1">
    <source>
        <dbReference type="EMBL" id="MSS51110.1"/>
    </source>
</evidence>
<name>A0A7K0JMI1_PHOVU</name>
<proteinExistence type="predicted"/>
<dbReference type="EMBL" id="VULU01000096">
    <property type="protein sequence ID" value="MSS51110.1"/>
    <property type="molecule type" value="Genomic_DNA"/>
</dbReference>
<accession>A0A7K0JMI1</accession>
<organism evidence="1 2">
    <name type="scientific">Phocaeicola vulgatus</name>
    <name type="common">Bacteroides vulgatus</name>
    <dbReference type="NCBI Taxonomy" id="821"/>
    <lineage>
        <taxon>Bacteria</taxon>
        <taxon>Pseudomonadati</taxon>
        <taxon>Bacteroidota</taxon>
        <taxon>Bacteroidia</taxon>
        <taxon>Bacteroidales</taxon>
        <taxon>Bacteroidaceae</taxon>
        <taxon>Phocaeicola</taxon>
    </lineage>
</organism>
<dbReference type="SUPFAM" id="SSF53335">
    <property type="entry name" value="S-adenosyl-L-methionine-dependent methyltransferases"/>
    <property type="match status" value="1"/>
</dbReference>
<keyword evidence="1" id="KW-0808">Transferase</keyword>
<reference evidence="1 2" key="1">
    <citation type="submission" date="2019-09" db="EMBL/GenBank/DDBJ databases">
        <title>In-depth cultivation of the pig gut microbiome towards novel bacterial diversity and tailored functional studies.</title>
        <authorList>
            <person name="Wylensek D."/>
            <person name="Hitch T.C.A."/>
            <person name="Clavel T."/>
        </authorList>
    </citation>
    <scope>NUCLEOTIDE SEQUENCE [LARGE SCALE GENOMIC DNA]</scope>
    <source>
        <strain evidence="1 2">WCA-389-WT-3C</strain>
    </source>
</reference>
<dbReference type="GO" id="GO:0008168">
    <property type="term" value="F:methyltransferase activity"/>
    <property type="evidence" value="ECO:0007669"/>
    <property type="project" value="UniProtKB-KW"/>
</dbReference>
<dbReference type="RefSeq" id="WP_154577850.1">
    <property type="nucleotide sequence ID" value="NZ_VULU01000096.1"/>
</dbReference>